<accession>A0A9P9E6S1</accession>
<feature type="signal peptide" evidence="2">
    <location>
        <begin position="1"/>
        <end position="19"/>
    </location>
</feature>
<dbReference type="Proteomes" id="UP000700596">
    <property type="component" value="Unassembled WGS sequence"/>
</dbReference>
<feature type="domain" description="DUF7707" evidence="3">
    <location>
        <begin position="34"/>
        <end position="135"/>
    </location>
</feature>
<evidence type="ECO:0000259" key="3">
    <source>
        <dbReference type="Pfam" id="PF24808"/>
    </source>
</evidence>
<dbReference type="OrthoDB" id="2121879at2759"/>
<evidence type="ECO:0000313" key="5">
    <source>
        <dbReference type="Proteomes" id="UP000700596"/>
    </source>
</evidence>
<reference evidence="4" key="1">
    <citation type="journal article" date="2021" name="Nat. Commun.">
        <title>Genetic determinants of endophytism in the Arabidopsis root mycobiome.</title>
        <authorList>
            <person name="Mesny F."/>
            <person name="Miyauchi S."/>
            <person name="Thiergart T."/>
            <person name="Pickel B."/>
            <person name="Atanasova L."/>
            <person name="Karlsson M."/>
            <person name="Huettel B."/>
            <person name="Barry K.W."/>
            <person name="Haridas S."/>
            <person name="Chen C."/>
            <person name="Bauer D."/>
            <person name="Andreopoulos W."/>
            <person name="Pangilinan J."/>
            <person name="LaButti K."/>
            <person name="Riley R."/>
            <person name="Lipzen A."/>
            <person name="Clum A."/>
            <person name="Drula E."/>
            <person name="Henrissat B."/>
            <person name="Kohler A."/>
            <person name="Grigoriev I.V."/>
            <person name="Martin F.M."/>
            <person name="Hacquard S."/>
        </authorList>
    </citation>
    <scope>NUCLEOTIDE SEQUENCE</scope>
    <source>
        <strain evidence="4">MPI-CAGE-CH-0243</strain>
    </source>
</reference>
<evidence type="ECO:0000256" key="1">
    <source>
        <dbReference type="SAM" id="MobiDB-lite"/>
    </source>
</evidence>
<organism evidence="4 5">
    <name type="scientific">Dendryphion nanum</name>
    <dbReference type="NCBI Taxonomy" id="256645"/>
    <lineage>
        <taxon>Eukaryota</taxon>
        <taxon>Fungi</taxon>
        <taxon>Dikarya</taxon>
        <taxon>Ascomycota</taxon>
        <taxon>Pezizomycotina</taxon>
        <taxon>Dothideomycetes</taxon>
        <taxon>Pleosporomycetidae</taxon>
        <taxon>Pleosporales</taxon>
        <taxon>Torulaceae</taxon>
        <taxon>Dendryphion</taxon>
    </lineage>
</organism>
<dbReference type="InterPro" id="IPR056124">
    <property type="entry name" value="DUF7707"/>
</dbReference>
<keyword evidence="2" id="KW-0732">Signal</keyword>
<keyword evidence="5" id="KW-1185">Reference proteome</keyword>
<evidence type="ECO:0000313" key="4">
    <source>
        <dbReference type="EMBL" id="KAH7132103.1"/>
    </source>
</evidence>
<feature type="region of interest" description="Disordered" evidence="1">
    <location>
        <begin position="137"/>
        <end position="169"/>
    </location>
</feature>
<gene>
    <name evidence="4" type="ORF">B0J11DRAFT_427481</name>
</gene>
<dbReference type="EMBL" id="JAGMWT010000003">
    <property type="protein sequence ID" value="KAH7132103.1"/>
    <property type="molecule type" value="Genomic_DNA"/>
</dbReference>
<dbReference type="AlphaFoldDB" id="A0A9P9E6S1"/>
<protein>
    <recommendedName>
        <fullName evidence="3">DUF7707 domain-containing protein</fullName>
    </recommendedName>
</protein>
<proteinExistence type="predicted"/>
<dbReference type="Pfam" id="PF24808">
    <property type="entry name" value="DUF7707"/>
    <property type="match status" value="1"/>
</dbReference>
<name>A0A9P9E6S1_9PLEO</name>
<evidence type="ECO:0000256" key="2">
    <source>
        <dbReference type="SAM" id="SignalP"/>
    </source>
</evidence>
<sequence>MLYSSILVAVTALASFATAQNNTSLPPGVGPCCTVNSGLVNGTTKSDWCLAETNTCREACGGSTASGGNTCDSTSLQFTCECRNGTKPEMSLYEQSVPGLMCRFWFRQCIGATNQNLDLQDFCRAEQAAKCGNLTTRSTTTTTTSGSPTASNTGRGGSADATSSSASPATSSPGAAAAIAIAREFGTPLLAGGVLALFGFAL</sequence>
<dbReference type="PANTHER" id="PTHR38118:SF2">
    <property type="entry name" value="CDP-ALCOHOL PHOSPHATIDYLTRANSFERASE PROTEIN"/>
    <property type="match status" value="1"/>
</dbReference>
<dbReference type="PANTHER" id="PTHR38118">
    <property type="entry name" value="ANCHORED CELL WALL PROTEIN 11-RELATED"/>
    <property type="match status" value="1"/>
</dbReference>
<feature type="chain" id="PRO_5040312268" description="DUF7707 domain-containing protein" evidence="2">
    <location>
        <begin position="20"/>
        <end position="202"/>
    </location>
</feature>
<comment type="caution">
    <text evidence="4">The sequence shown here is derived from an EMBL/GenBank/DDBJ whole genome shotgun (WGS) entry which is preliminary data.</text>
</comment>